<dbReference type="AlphaFoldDB" id="A0A6A8CWR6"/>
<name>A0A6A8CWR6_LIMRT</name>
<comment type="caution">
    <text evidence="2">The sequence shown here is derived from an EMBL/GenBank/DDBJ whole genome shotgun (WGS) entry which is preliminary data.</text>
</comment>
<proteinExistence type="predicted"/>
<organism evidence="2 3">
    <name type="scientific">Limosilactobacillus reuteri</name>
    <name type="common">Lactobacillus reuteri</name>
    <dbReference type="NCBI Taxonomy" id="1598"/>
    <lineage>
        <taxon>Bacteria</taxon>
        <taxon>Bacillati</taxon>
        <taxon>Bacillota</taxon>
        <taxon>Bacilli</taxon>
        <taxon>Lactobacillales</taxon>
        <taxon>Lactobacillaceae</taxon>
        <taxon>Limosilactobacillus</taxon>
    </lineage>
</organism>
<dbReference type="RefSeq" id="WP_153702098.1">
    <property type="nucleotide sequence ID" value="NZ_WJNE01000005.1"/>
</dbReference>
<evidence type="ECO:0000313" key="1">
    <source>
        <dbReference type="EMBL" id="MRG68653.1"/>
    </source>
</evidence>
<sequence length="131" mass="15038">MDQDTVLQNLKVMLGIKDDDRDALLKLIIDNTDQALRFKLEITKDEKIPGELGYIELEVSVRRFNRLQNEGMSQYSQEGESITFNSSDFDDFLDDIDLWKRRNQKDVKSLGAVSFINPYAGMSKNAKNADN</sequence>
<evidence type="ECO:0008006" key="4">
    <source>
        <dbReference type="Google" id="ProtNLM"/>
    </source>
</evidence>
<dbReference type="Pfam" id="PF05135">
    <property type="entry name" value="Phage_connect_1"/>
    <property type="match status" value="1"/>
</dbReference>
<dbReference type="InterPro" id="IPR021146">
    <property type="entry name" value="Phage_gp6-like_head-tail"/>
</dbReference>
<evidence type="ECO:0000313" key="2">
    <source>
        <dbReference type="EMBL" id="MRG68703.1"/>
    </source>
</evidence>
<reference evidence="2 3" key="1">
    <citation type="submission" date="2019-11" db="EMBL/GenBank/DDBJ databases">
        <title>Draft genome sequence of 12 host-associated Lactobacillus reuteri rodent strains.</title>
        <authorList>
            <person name="Zhang S."/>
            <person name="Ozcam M."/>
            <person name="Van Pijkeren J.P."/>
        </authorList>
    </citation>
    <scope>NUCLEOTIDE SEQUENCE [LARGE SCALE GENOMIC DNA]</scope>
    <source>
        <strain evidence="2 3">Rat19</strain>
    </source>
</reference>
<accession>A0A6A8CWR6</accession>
<dbReference type="Proteomes" id="UP000430985">
    <property type="component" value="Unassembled WGS sequence"/>
</dbReference>
<evidence type="ECO:0000313" key="3">
    <source>
        <dbReference type="Proteomes" id="UP000430985"/>
    </source>
</evidence>
<protein>
    <recommendedName>
        <fullName evidence="4">Phage head-tail connector protein</fullName>
    </recommendedName>
</protein>
<gene>
    <name evidence="1" type="ORF">GIX83_02045</name>
    <name evidence="2" type="ORF">GIX83_02295</name>
</gene>
<dbReference type="EMBL" id="WJNE01000005">
    <property type="protein sequence ID" value="MRG68653.1"/>
    <property type="molecule type" value="Genomic_DNA"/>
</dbReference>
<dbReference type="EMBL" id="WJNE01000005">
    <property type="protein sequence ID" value="MRG68703.1"/>
    <property type="molecule type" value="Genomic_DNA"/>
</dbReference>